<keyword evidence="2" id="KW-1185">Reference proteome</keyword>
<name>A0A0M4RP05_9MICC</name>
<accession>A0A0M4RP05</accession>
<evidence type="ECO:0008006" key="3">
    <source>
        <dbReference type="Google" id="ProtNLM"/>
    </source>
</evidence>
<dbReference type="AlphaFoldDB" id="A0A0M4RP05"/>
<proteinExistence type="predicted"/>
<dbReference type="PATRIC" id="fig|656366.3.peg.2061"/>
<dbReference type="RefSeq" id="WP_062007021.1">
    <property type="nucleotide sequence ID" value="NZ_CP012677.1"/>
</dbReference>
<dbReference type="OrthoDB" id="5517693at2"/>
<reference evidence="2" key="1">
    <citation type="submission" date="2015-09" db="EMBL/GenBank/DDBJ databases">
        <title>Complete genome of Arthrobacter alpinus strain R3.8.</title>
        <authorList>
            <person name="See-Too W.S."/>
            <person name="Chan K.G."/>
        </authorList>
    </citation>
    <scope>NUCLEOTIDE SEQUENCE [LARGE SCALE GENOMIC DNA]</scope>
    <source>
        <strain evidence="2">R3.8</strain>
    </source>
</reference>
<dbReference type="KEGG" id="aaq:AOC05_09515"/>
<gene>
    <name evidence="1" type="ORF">AOC05_09515</name>
</gene>
<dbReference type="EMBL" id="CP012677">
    <property type="protein sequence ID" value="ALE92496.1"/>
    <property type="molecule type" value="Genomic_DNA"/>
</dbReference>
<sequence>MTVFQVPPFITADSKYEDEYSARRLSRQTASGKLVRVRRGLYLPASVWESMKPWEQERMRIQAVDVLASRHPIFARESAALVMGLPLIHTPRQVQTVVAPGLRGGQSSKGVRRTGSVEGDPVPWTMFGLKVTPPAETARDLALQLPLSQSLPAMDKLMQREILPGSPHNVNLIFTADHVRASAALLPNGTQRRRVERVLEVADGLSQSAGESWSRAIMIQHGFPRPVLQNSYYDDRGLIGYPDFEWKELKILGEFDGFEKYSAQRFLKGKTPSQVVVEEKKREDRLRALGYKVVRWVWADLQDPQRLIGLLHAAGLPSRNL</sequence>
<protein>
    <recommendedName>
        <fullName evidence="3">Transcriptional regulator, AbiEi antitoxin, Type IV TA system</fullName>
    </recommendedName>
</protein>
<evidence type="ECO:0000313" key="2">
    <source>
        <dbReference type="Proteomes" id="UP000062833"/>
    </source>
</evidence>
<evidence type="ECO:0000313" key="1">
    <source>
        <dbReference type="EMBL" id="ALE92496.1"/>
    </source>
</evidence>
<organism evidence="1 2">
    <name type="scientific">Arthrobacter alpinus</name>
    <dbReference type="NCBI Taxonomy" id="656366"/>
    <lineage>
        <taxon>Bacteria</taxon>
        <taxon>Bacillati</taxon>
        <taxon>Actinomycetota</taxon>
        <taxon>Actinomycetes</taxon>
        <taxon>Micrococcales</taxon>
        <taxon>Micrococcaceae</taxon>
        <taxon>Arthrobacter</taxon>
    </lineage>
</organism>
<dbReference type="Proteomes" id="UP000062833">
    <property type="component" value="Chromosome"/>
</dbReference>